<dbReference type="Pfam" id="PF01966">
    <property type="entry name" value="HD"/>
    <property type="match status" value="1"/>
</dbReference>
<keyword evidence="3" id="KW-1185">Reference proteome</keyword>
<dbReference type="Proteomes" id="UP001254564">
    <property type="component" value="Unassembled WGS sequence"/>
</dbReference>
<dbReference type="PANTHER" id="PTHR40202:SF1">
    <property type="entry name" value="HD DOMAIN-CONTAINING PROTEIN"/>
    <property type="match status" value="1"/>
</dbReference>
<evidence type="ECO:0000313" key="3">
    <source>
        <dbReference type="Proteomes" id="UP001254564"/>
    </source>
</evidence>
<evidence type="ECO:0000313" key="2">
    <source>
        <dbReference type="EMBL" id="MDR5900393.1"/>
    </source>
</evidence>
<name>A0ABU1H7X0_9GAMM</name>
<feature type="domain" description="HD" evidence="1">
    <location>
        <begin position="46"/>
        <end position="117"/>
    </location>
</feature>
<comment type="caution">
    <text evidence="2">The sequence shown here is derived from an EMBL/GenBank/DDBJ whole genome shotgun (WGS) entry which is preliminary data.</text>
</comment>
<sequence>MNEKTPIAFNDALPAVGARHGEILEALESLYERAGNIHYGEDVTQLEHALQCASLAYQANASDALIVAALLHDIGHLVGPSDWREENQHDNIGASLLEPFFDDAVCQPIRLHAHAKRYLCAIEPGYYDALSEASRHSLQHQGGVMTAEECNHFEASEHFKASIALRRWDDTGKCEQLSGWTFSDFMPFVTKVLNR</sequence>
<evidence type="ECO:0000259" key="1">
    <source>
        <dbReference type="Pfam" id="PF01966"/>
    </source>
</evidence>
<dbReference type="RefSeq" id="WP_309657269.1">
    <property type="nucleotide sequence ID" value="NZ_JARWAN010000041.1"/>
</dbReference>
<dbReference type="SUPFAM" id="SSF109604">
    <property type="entry name" value="HD-domain/PDEase-like"/>
    <property type="match status" value="1"/>
</dbReference>
<accession>A0ABU1H7X0</accession>
<dbReference type="PANTHER" id="PTHR40202">
    <property type="match status" value="1"/>
</dbReference>
<gene>
    <name evidence="2" type="ORF">QC823_15615</name>
</gene>
<protein>
    <submittedName>
        <fullName evidence="2">HD domain-containing protein</fullName>
    </submittedName>
</protein>
<organism evidence="2 3">
    <name type="scientific">Vreelandella vilamensis</name>
    <dbReference type="NCBI Taxonomy" id="531309"/>
    <lineage>
        <taxon>Bacteria</taxon>
        <taxon>Pseudomonadati</taxon>
        <taxon>Pseudomonadota</taxon>
        <taxon>Gammaproteobacteria</taxon>
        <taxon>Oceanospirillales</taxon>
        <taxon>Halomonadaceae</taxon>
        <taxon>Vreelandella</taxon>
    </lineage>
</organism>
<dbReference type="EMBL" id="JARWAN010000041">
    <property type="protein sequence ID" value="MDR5900393.1"/>
    <property type="molecule type" value="Genomic_DNA"/>
</dbReference>
<proteinExistence type="predicted"/>
<dbReference type="Gene3D" id="1.10.3210.10">
    <property type="entry name" value="Hypothetical protein af1432"/>
    <property type="match status" value="1"/>
</dbReference>
<dbReference type="InterPro" id="IPR052567">
    <property type="entry name" value="OP_Dioxygenase"/>
</dbReference>
<dbReference type="InterPro" id="IPR006674">
    <property type="entry name" value="HD_domain"/>
</dbReference>
<reference evidence="2 3" key="1">
    <citation type="submission" date="2023-04" db="EMBL/GenBank/DDBJ databases">
        <title>A long-awaited taxogenomic arrangement of the family Halomonadaceae.</title>
        <authorList>
            <person name="De La Haba R."/>
            <person name="Chuvochina M."/>
            <person name="Wittouck S."/>
            <person name="Arahal D.R."/>
            <person name="Sanchez-Porro C."/>
            <person name="Hugenholtz P."/>
            <person name="Ventosa A."/>
        </authorList>
    </citation>
    <scope>NUCLEOTIDE SEQUENCE [LARGE SCALE GENOMIC DNA]</scope>
    <source>
        <strain evidence="2 3">DSM 21020</strain>
    </source>
</reference>